<keyword evidence="1" id="KW-0812">Transmembrane</keyword>
<evidence type="ECO:0000313" key="4">
    <source>
        <dbReference type="EMBL" id="QHW17156.1"/>
    </source>
</evidence>
<name>A0A858A1A7_9POXV</name>
<organism evidence="4 5">
    <name type="scientific">Molluscum contagiosum virus</name>
    <dbReference type="NCBI Taxonomy" id="10279"/>
    <lineage>
        <taxon>Viruses</taxon>
        <taxon>Varidnaviria</taxon>
        <taxon>Bamfordvirae</taxon>
        <taxon>Nucleocytoviricota</taxon>
        <taxon>Pokkesviricetes</taxon>
        <taxon>Chitovirales</taxon>
        <taxon>Poxviridae</taxon>
        <taxon>Chordopoxvirinae</taxon>
        <taxon>Molluscipoxvirus</taxon>
        <taxon>Molluscipoxvirus molluscum</taxon>
    </lineage>
</organism>
<accession>A0A858A1A7</accession>
<dbReference type="EMBL" id="MN931742">
    <property type="protein sequence ID" value="QHW16792.1"/>
    <property type="molecule type" value="Genomic_DNA"/>
</dbReference>
<evidence type="ECO:0000313" key="5">
    <source>
        <dbReference type="Proteomes" id="UP000602142"/>
    </source>
</evidence>
<dbReference type="EMBL" id="MN931743">
    <property type="protein sequence ID" value="QHW16974.1"/>
    <property type="molecule type" value="Genomic_DNA"/>
</dbReference>
<dbReference type="Proteomes" id="UP000613226">
    <property type="component" value="Segment"/>
</dbReference>
<evidence type="ECO:0000256" key="1">
    <source>
        <dbReference type="SAM" id="Phobius"/>
    </source>
</evidence>
<protein>
    <submittedName>
        <fullName evidence="4">MC053.1R</fullName>
    </submittedName>
</protein>
<keyword evidence="1" id="KW-0472">Membrane</keyword>
<dbReference type="EMBL" id="MN931744">
    <property type="protein sequence ID" value="QHW17156.1"/>
    <property type="molecule type" value="Genomic_DNA"/>
</dbReference>
<proteinExistence type="predicted"/>
<reference evidence="4" key="1">
    <citation type="submission" date="2020-01" db="EMBL/GenBank/DDBJ databases">
        <title>Global genomic diversity of Molluscum contagiosum virus.</title>
        <authorList>
            <person name="Zorec T.M."/>
            <person name="Skubic L."/>
            <person name="Hosnjak L."/>
            <person name="Trcko K."/>
            <person name="Poljak M."/>
        </authorList>
    </citation>
    <scope>NUCLEOTIDE SEQUENCE</scope>
    <source>
        <strain evidence="2">MCV1_P02S01A</strain>
        <strain evidence="3">MCV1_P02S01B</strain>
        <strain evidence="4">MCV1_P02S02A</strain>
    </source>
</reference>
<feature type="transmembrane region" description="Helical" evidence="1">
    <location>
        <begin position="12"/>
        <end position="33"/>
    </location>
</feature>
<dbReference type="Proteomes" id="UP000610093">
    <property type="component" value="Segment"/>
</dbReference>
<evidence type="ECO:0000313" key="3">
    <source>
        <dbReference type="EMBL" id="QHW16974.1"/>
    </source>
</evidence>
<dbReference type="Proteomes" id="UP000602142">
    <property type="component" value="Segment"/>
</dbReference>
<gene>
    <name evidence="4" type="primary">MC053.1R</name>
</gene>
<keyword evidence="1" id="KW-1133">Transmembrane helix</keyword>
<evidence type="ECO:0000313" key="2">
    <source>
        <dbReference type="EMBL" id="QHW16792.1"/>
    </source>
</evidence>
<sequence>MLSKNICLPLGSGRLIFVFCACASRLAVFYAGATSEPRTPACIVHAASVKKLVSLTGKHWTSLLASRRRK</sequence>